<dbReference type="PANTHER" id="PTHR33392">
    <property type="entry name" value="POLYISOPRENYL-TEICHOIC ACID--PEPTIDOGLYCAN TEICHOIC ACID TRANSFERASE TAGU"/>
    <property type="match status" value="1"/>
</dbReference>
<organism evidence="4">
    <name type="scientific">Siphoviridae sp. ctHip2</name>
    <dbReference type="NCBI Taxonomy" id="2827830"/>
    <lineage>
        <taxon>Viruses</taxon>
        <taxon>Duplodnaviria</taxon>
        <taxon>Heunggongvirae</taxon>
        <taxon>Uroviricota</taxon>
        <taxon>Caudoviricetes</taxon>
    </lineage>
</organism>
<dbReference type="NCBIfam" id="TIGR00350">
    <property type="entry name" value="lytR_cpsA_psr"/>
    <property type="match status" value="1"/>
</dbReference>
<dbReference type="InterPro" id="IPR004474">
    <property type="entry name" value="LytR_CpsA_psr"/>
</dbReference>
<sequence length="363" mass="40796">MEKSRKEKTTDKKLLLKRFLIVLLIILSCGMAYSYYLVKNAESKLEVTYKPIENHEENKVIEATKSMSILLMGVDTGNSERTETWAGNSDSMLVMTINPKTKKTTITSLERDILTEIEHDGETIQAKLNAAYQMGGVDLAIPTIEKMLNMKFDHYLLINMNGLAKLVDAVGGVDVENKLGFPITIQDQEVDNQIVIGTGKQHLNGEEALVYSRMRYQDPEGDYGRQKRQREVIQAIISKMISFDSLGNYSEILEAISTNIQTDIPLNSSNVMNLLGYKSSLNNIEQFQLEGDDATIAGISYQIAKADSLLEIQNRIREELGEDKVTKLKTNAVINGSTSHKDSDEPKSVNNDDDSYFTYKKEE</sequence>
<accession>A0A8S5RVI7</accession>
<name>A0A8S5RVI7_9CAUD</name>
<dbReference type="InterPro" id="IPR050922">
    <property type="entry name" value="LytR/CpsA/Psr_CW_biosynth"/>
</dbReference>
<keyword evidence="2" id="KW-1133">Transmembrane helix</keyword>
<dbReference type="EMBL" id="BK032497">
    <property type="protein sequence ID" value="DAF42523.1"/>
    <property type="molecule type" value="Genomic_DNA"/>
</dbReference>
<protein>
    <submittedName>
        <fullName evidence="4">Transcriptional regulator</fullName>
    </submittedName>
</protein>
<feature type="domain" description="Cell envelope-related transcriptional attenuator" evidence="3">
    <location>
        <begin position="88"/>
        <end position="241"/>
    </location>
</feature>
<dbReference type="Pfam" id="PF03816">
    <property type="entry name" value="LytR_cpsA_psr"/>
    <property type="match status" value="1"/>
</dbReference>
<feature type="region of interest" description="Disordered" evidence="1">
    <location>
        <begin position="333"/>
        <end position="363"/>
    </location>
</feature>
<dbReference type="PANTHER" id="PTHR33392:SF6">
    <property type="entry name" value="POLYISOPRENYL-TEICHOIC ACID--PEPTIDOGLYCAN TEICHOIC ACID TRANSFERASE TAGU"/>
    <property type="match status" value="1"/>
</dbReference>
<proteinExistence type="predicted"/>
<evidence type="ECO:0000313" key="4">
    <source>
        <dbReference type="EMBL" id="DAF42523.1"/>
    </source>
</evidence>
<dbReference type="PROSITE" id="PS51257">
    <property type="entry name" value="PROKAR_LIPOPROTEIN"/>
    <property type="match status" value="1"/>
</dbReference>
<evidence type="ECO:0000256" key="2">
    <source>
        <dbReference type="SAM" id="Phobius"/>
    </source>
</evidence>
<keyword evidence="2" id="KW-0812">Transmembrane</keyword>
<evidence type="ECO:0000256" key="1">
    <source>
        <dbReference type="SAM" id="MobiDB-lite"/>
    </source>
</evidence>
<keyword evidence="2" id="KW-0472">Membrane</keyword>
<reference evidence="4" key="1">
    <citation type="journal article" date="2021" name="Proc. Natl. Acad. Sci. U.S.A.">
        <title>A Catalog of Tens of Thousands of Viruses from Human Metagenomes Reveals Hidden Associations with Chronic Diseases.</title>
        <authorList>
            <person name="Tisza M.J."/>
            <person name="Buck C.B."/>
        </authorList>
    </citation>
    <scope>NUCLEOTIDE SEQUENCE</scope>
    <source>
        <strain evidence="4">CtHip2</strain>
    </source>
</reference>
<evidence type="ECO:0000259" key="3">
    <source>
        <dbReference type="Pfam" id="PF03816"/>
    </source>
</evidence>
<feature type="transmembrane region" description="Helical" evidence="2">
    <location>
        <begin position="20"/>
        <end position="38"/>
    </location>
</feature>
<dbReference type="Gene3D" id="3.40.630.190">
    <property type="entry name" value="LCP protein"/>
    <property type="match status" value="1"/>
</dbReference>